<name>A0A815MDJ2_9BILA</name>
<proteinExistence type="predicted"/>
<protein>
    <submittedName>
        <fullName evidence="2">Uncharacterized protein</fullName>
    </submittedName>
</protein>
<evidence type="ECO:0000313" key="4">
    <source>
        <dbReference type="Proteomes" id="UP000663834"/>
    </source>
</evidence>
<dbReference type="EMBL" id="CAJOBJ010001699">
    <property type="protein sequence ID" value="CAF3891970.1"/>
    <property type="molecule type" value="Genomic_DNA"/>
</dbReference>
<keyword evidence="1" id="KW-1133">Transmembrane helix</keyword>
<organism evidence="2 4">
    <name type="scientific">Rotaria magnacalcarata</name>
    <dbReference type="NCBI Taxonomy" id="392030"/>
    <lineage>
        <taxon>Eukaryota</taxon>
        <taxon>Metazoa</taxon>
        <taxon>Spiralia</taxon>
        <taxon>Gnathifera</taxon>
        <taxon>Rotifera</taxon>
        <taxon>Eurotatoria</taxon>
        <taxon>Bdelloidea</taxon>
        <taxon>Philodinida</taxon>
        <taxon>Philodinidae</taxon>
        <taxon>Rotaria</taxon>
    </lineage>
</organism>
<keyword evidence="1" id="KW-0812">Transmembrane</keyword>
<reference evidence="2" key="1">
    <citation type="submission" date="2021-02" db="EMBL/GenBank/DDBJ databases">
        <authorList>
            <person name="Nowell W R."/>
        </authorList>
    </citation>
    <scope>NUCLEOTIDE SEQUENCE</scope>
</reference>
<feature type="transmembrane region" description="Helical" evidence="1">
    <location>
        <begin position="74"/>
        <end position="92"/>
    </location>
</feature>
<evidence type="ECO:0000313" key="2">
    <source>
        <dbReference type="EMBL" id="CAF1416723.1"/>
    </source>
</evidence>
<dbReference type="EMBL" id="CAJNOW010004439">
    <property type="protein sequence ID" value="CAF1416723.1"/>
    <property type="molecule type" value="Genomic_DNA"/>
</dbReference>
<gene>
    <name evidence="3" type="ORF">GIL414_LOCUS6095</name>
    <name evidence="2" type="ORF">KQP761_LOCUS10385</name>
</gene>
<sequence>MSRNGTYADYLAVSAAAVIVNKNILIHELGKKPLFIPGSYYIDDQLHICYYPDKLHYNSVVDAIGNTAILPSEAIVFTWPILFLLITIIFLFNHYYYYYYYYLTILSFFEHSFFNTYNTNLLKFIIILFFLFLSIYYLMSKFSIYQTSSQTSLLYVIIVFHLFIKKRFLIVNIICDKRIMRIFLKNEHDQPINIAKVHGKFPSNAIEINTNLDDLNETMNIDLTDILTVSTIIDDVGDVTEEKSCSICRQNMIPLISKPNLIKCVNCKKIMVINKDNMQISMAFEIGDGNKLTFWTMKGLLKNFIQQQRPDERMNNEDISEILLLQGPWKMTLSVFRRQVLALTKD</sequence>
<evidence type="ECO:0000256" key="1">
    <source>
        <dbReference type="SAM" id="Phobius"/>
    </source>
</evidence>
<dbReference type="Proteomes" id="UP000681720">
    <property type="component" value="Unassembled WGS sequence"/>
</dbReference>
<keyword evidence="1" id="KW-0472">Membrane</keyword>
<accession>A0A815MDJ2</accession>
<evidence type="ECO:0000313" key="3">
    <source>
        <dbReference type="EMBL" id="CAF3891970.1"/>
    </source>
</evidence>
<dbReference type="AlphaFoldDB" id="A0A815MDJ2"/>
<comment type="caution">
    <text evidence="2">The sequence shown here is derived from an EMBL/GenBank/DDBJ whole genome shotgun (WGS) entry which is preliminary data.</text>
</comment>
<dbReference type="Gene3D" id="3.90.70.80">
    <property type="match status" value="1"/>
</dbReference>
<feature type="transmembrane region" description="Helical" evidence="1">
    <location>
        <begin position="152"/>
        <end position="175"/>
    </location>
</feature>
<dbReference type="Proteomes" id="UP000663834">
    <property type="component" value="Unassembled WGS sequence"/>
</dbReference>
<dbReference type="OrthoDB" id="10060368at2759"/>
<feature type="transmembrane region" description="Helical" evidence="1">
    <location>
        <begin position="121"/>
        <end position="140"/>
    </location>
</feature>